<dbReference type="PATRIC" id="fig|1073377.4.peg.3511"/>
<dbReference type="Proteomes" id="UP000005149">
    <property type="component" value="Unassembled WGS sequence"/>
</dbReference>
<dbReference type="InterPro" id="IPR025700">
    <property type="entry name" value="Lys/Orn_oxygenase"/>
</dbReference>
<sequence>METTHVDIAGVGIGPFNLGLAALLDRHPELSGVFLDRKPAFSWHQGLLLPGTTLQVPFLADLVTLADPTHPLSYLNYLHRHDRLYPFYYYDHFQIPRREYDHYCRWAAEQLPICRFGEEVMAVHYDASKERFCLESRDADGRAHHYQSRDLAIGIGTRPALPAWAQGIDHPNLLHSADFLHARERLAACRRVTVVGSGQSAAECVLALFQTLTPERVAAGAAIQWITRAPGFHPMEYSKLGQECFTPGYMDYFQRIPREKRRAIVAGQGMLYKGISFATIGALFDLIYERSIGGQTPGLTLFSSCNLEAAEVLSDGALRLTCHHTQLDQRCTLEADAVVAATGYAHAWPAWFEQLKGKVLAVDEQGDCIVQEDFTARRADRGTGRVFIHNADIFQQGVGSPDLGLGPNRNARILNQLLGRAHYHLPARTTFQHYGLPTD</sequence>
<dbReference type="NCBIfam" id="TIGR04439">
    <property type="entry name" value="histamin_N_OH"/>
    <property type="match status" value="1"/>
</dbReference>
<dbReference type="PANTHER" id="PTHR42802">
    <property type="entry name" value="MONOOXYGENASE"/>
    <property type="match status" value="1"/>
</dbReference>
<keyword evidence="7" id="KW-0560">Oxidoreductase</keyword>
<keyword evidence="5" id="KW-0274">FAD</keyword>
<evidence type="ECO:0000313" key="9">
    <source>
        <dbReference type="Proteomes" id="UP000005149"/>
    </source>
</evidence>
<gene>
    <name evidence="8" type="ORF">HMPREF1171_03452</name>
</gene>
<evidence type="ECO:0000313" key="8">
    <source>
        <dbReference type="EMBL" id="EKB26752.1"/>
    </source>
</evidence>
<evidence type="ECO:0000256" key="1">
    <source>
        <dbReference type="ARBA" id="ARBA00001974"/>
    </source>
</evidence>
<evidence type="ECO:0000256" key="6">
    <source>
        <dbReference type="ARBA" id="ARBA00022857"/>
    </source>
</evidence>
<evidence type="ECO:0008006" key="10">
    <source>
        <dbReference type="Google" id="ProtNLM"/>
    </source>
</evidence>
<comment type="caution">
    <text evidence="8">The sequence shown here is derived from an EMBL/GenBank/DDBJ whole genome shotgun (WGS) entry which is preliminary data.</text>
</comment>
<dbReference type="InterPro" id="IPR031043">
    <property type="entry name" value="Histamin_N_OH"/>
</dbReference>
<keyword evidence="6" id="KW-0521">NADP</keyword>
<keyword evidence="9" id="KW-1185">Reference proteome</keyword>
<comment type="pathway">
    <text evidence="2">Siderophore biosynthesis.</text>
</comment>
<accession>K1JG33</accession>
<evidence type="ECO:0000256" key="5">
    <source>
        <dbReference type="ARBA" id="ARBA00022827"/>
    </source>
</evidence>
<dbReference type="Pfam" id="PF13434">
    <property type="entry name" value="Lys_Orn_oxgnase"/>
    <property type="match status" value="1"/>
</dbReference>
<evidence type="ECO:0000256" key="2">
    <source>
        <dbReference type="ARBA" id="ARBA00004924"/>
    </source>
</evidence>
<dbReference type="GO" id="GO:0016491">
    <property type="term" value="F:oxidoreductase activity"/>
    <property type="evidence" value="ECO:0007669"/>
    <property type="project" value="UniProtKB-KW"/>
</dbReference>
<evidence type="ECO:0000256" key="4">
    <source>
        <dbReference type="ARBA" id="ARBA00022630"/>
    </source>
</evidence>
<evidence type="ECO:0000256" key="3">
    <source>
        <dbReference type="ARBA" id="ARBA00007588"/>
    </source>
</evidence>
<name>K1JG33_9GAMM</name>
<dbReference type="InterPro" id="IPR036188">
    <property type="entry name" value="FAD/NAD-bd_sf"/>
</dbReference>
<dbReference type="PANTHER" id="PTHR42802:SF1">
    <property type="entry name" value="L-ORNITHINE N(5)-MONOOXYGENASE"/>
    <property type="match status" value="1"/>
</dbReference>
<proteinExistence type="inferred from homology"/>
<evidence type="ECO:0000256" key="7">
    <source>
        <dbReference type="ARBA" id="ARBA00023002"/>
    </source>
</evidence>
<reference evidence="8 9" key="1">
    <citation type="submission" date="2012-06" db="EMBL/GenBank/DDBJ databases">
        <title>The Genome Sequence of Aeromonas hydrophila SSU.</title>
        <authorList>
            <consortium name="The Broad Institute Genome Sequencing Platform"/>
            <person name="Earl A."/>
            <person name="Ward D."/>
            <person name="Feldgarden M."/>
            <person name="Gevers D."/>
            <person name="Chopra A."/>
            <person name="Walker B."/>
            <person name="Young S.K."/>
            <person name="Zeng Q."/>
            <person name="Gargeya S."/>
            <person name="Fitzgerald M."/>
            <person name="Haas B."/>
            <person name="Abouelleil A."/>
            <person name="Alvarado L."/>
            <person name="Arachchi H.M."/>
            <person name="Berlin A.M."/>
            <person name="Chapman S.B."/>
            <person name="Goldberg J."/>
            <person name="Griggs A."/>
            <person name="Gujja S."/>
            <person name="Hansen M."/>
            <person name="Howarth C."/>
            <person name="Imamovic A."/>
            <person name="Larimer J."/>
            <person name="McCowan C."/>
            <person name="Montmayeur A."/>
            <person name="Murphy C."/>
            <person name="Neiman D."/>
            <person name="Pearson M."/>
            <person name="Priest M."/>
            <person name="Roberts A."/>
            <person name="Saif S."/>
            <person name="Shea T."/>
            <person name="Sisk P."/>
            <person name="Sykes S."/>
            <person name="Wortman J."/>
            <person name="Nusbaum C."/>
            <person name="Birren B."/>
        </authorList>
    </citation>
    <scope>NUCLEOTIDE SEQUENCE [LARGE SCALE GENOMIC DNA]</scope>
    <source>
        <strain evidence="8 9">SSU</strain>
    </source>
</reference>
<comment type="similarity">
    <text evidence="3">Belongs to the lysine N(6)-hydroxylase/L-ornithine N(5)-oxygenase family.</text>
</comment>
<keyword evidence="4" id="KW-0285">Flavoprotein</keyword>
<dbReference type="EMBL" id="AGWR01000032">
    <property type="protein sequence ID" value="EKB26752.1"/>
    <property type="molecule type" value="Genomic_DNA"/>
</dbReference>
<dbReference type="AlphaFoldDB" id="K1JG33"/>
<protein>
    <recommendedName>
        <fullName evidence="10">Histamine N-monooxygenase</fullName>
    </recommendedName>
</protein>
<dbReference type="SUPFAM" id="SSF51905">
    <property type="entry name" value="FAD/NAD(P)-binding domain"/>
    <property type="match status" value="1"/>
</dbReference>
<dbReference type="Gene3D" id="3.50.50.60">
    <property type="entry name" value="FAD/NAD(P)-binding domain"/>
    <property type="match status" value="1"/>
</dbReference>
<organism evidence="8 9">
    <name type="scientific">Aeromonas dhakensis</name>
    <dbReference type="NCBI Taxonomy" id="196024"/>
    <lineage>
        <taxon>Bacteria</taxon>
        <taxon>Pseudomonadati</taxon>
        <taxon>Pseudomonadota</taxon>
        <taxon>Gammaproteobacteria</taxon>
        <taxon>Aeromonadales</taxon>
        <taxon>Aeromonadaceae</taxon>
        <taxon>Aeromonas</taxon>
    </lineage>
</organism>
<comment type="cofactor">
    <cofactor evidence="1">
        <name>FAD</name>
        <dbReference type="ChEBI" id="CHEBI:57692"/>
    </cofactor>
</comment>
<dbReference type="HOGENOM" id="CLU_020931_0_0_6"/>